<name>A0ABS4CJJ7_9ENTE</name>
<dbReference type="Proteomes" id="UP000673375">
    <property type="component" value="Unassembled WGS sequence"/>
</dbReference>
<comment type="caution">
    <text evidence="1">The sequence shown here is derived from an EMBL/GenBank/DDBJ whole genome shotgun (WGS) entry which is preliminary data.</text>
</comment>
<organism evidence="1 2">
    <name type="scientific">Enterococcus larvae</name>
    <dbReference type="NCBI Taxonomy" id="2794352"/>
    <lineage>
        <taxon>Bacteria</taxon>
        <taxon>Bacillati</taxon>
        <taxon>Bacillota</taxon>
        <taxon>Bacilli</taxon>
        <taxon>Lactobacillales</taxon>
        <taxon>Enterococcaceae</taxon>
        <taxon>Enterococcus</taxon>
    </lineage>
</organism>
<evidence type="ECO:0000313" key="2">
    <source>
        <dbReference type="Proteomes" id="UP000673375"/>
    </source>
</evidence>
<proteinExistence type="predicted"/>
<keyword evidence="2" id="KW-1185">Reference proteome</keyword>
<sequence length="114" mass="13569">MNIYSIKISPNRPFNKSELTYLMERCSILSKKAAALDYVEECSFDYAEKDESFTFNFLCTHNKRFSFRIIKGDSTDDFNFSMQKYDKWAILRKDFIKALEVINDLHNKSHEEEN</sequence>
<dbReference type="EMBL" id="JAEDXU010000005">
    <property type="protein sequence ID" value="MBP1046787.1"/>
    <property type="molecule type" value="Genomic_DNA"/>
</dbReference>
<reference evidence="1 2" key="1">
    <citation type="submission" date="2020-12" db="EMBL/GenBank/DDBJ databases">
        <title>Vagococcus allomyrinae sp. nov. and Enterococcus lavae sp. nov., isolated from the larvae of Allomyrina dichotoma.</title>
        <authorList>
            <person name="Lee S.D."/>
        </authorList>
    </citation>
    <scope>NUCLEOTIDE SEQUENCE [LARGE SCALE GENOMIC DNA]</scope>
    <source>
        <strain evidence="1 2">BWM-S5</strain>
    </source>
</reference>
<accession>A0ABS4CJJ7</accession>
<gene>
    <name evidence="1" type="ORF">I6N96_10965</name>
</gene>
<evidence type="ECO:0000313" key="1">
    <source>
        <dbReference type="EMBL" id="MBP1046787.1"/>
    </source>
</evidence>
<protein>
    <submittedName>
        <fullName evidence="1">Uncharacterized protein</fullName>
    </submittedName>
</protein>
<dbReference type="RefSeq" id="WP_209557587.1">
    <property type="nucleotide sequence ID" value="NZ_JAEDXU010000005.1"/>
</dbReference>